<dbReference type="RefSeq" id="WP_290363014.1">
    <property type="nucleotide sequence ID" value="NZ_JAUFQU010000001.1"/>
</dbReference>
<proteinExistence type="predicted"/>
<protein>
    <submittedName>
        <fullName evidence="1">Uncharacterized protein</fullName>
    </submittedName>
</protein>
<reference evidence="2" key="1">
    <citation type="journal article" date="2019" name="Int. J. Syst. Evol. Microbiol.">
        <title>The Global Catalogue of Microorganisms (GCM) 10K type strain sequencing project: providing services to taxonomists for standard genome sequencing and annotation.</title>
        <authorList>
            <consortium name="The Broad Institute Genomics Platform"/>
            <consortium name="The Broad Institute Genome Sequencing Center for Infectious Disease"/>
            <person name="Wu L."/>
            <person name="Ma J."/>
        </authorList>
    </citation>
    <scope>NUCLEOTIDE SEQUENCE [LARGE SCALE GENOMIC DNA]</scope>
    <source>
        <strain evidence="2">CECT 7184</strain>
    </source>
</reference>
<evidence type="ECO:0000313" key="1">
    <source>
        <dbReference type="EMBL" id="MDN3706966.1"/>
    </source>
</evidence>
<comment type="caution">
    <text evidence="1">The sequence shown here is derived from an EMBL/GenBank/DDBJ whole genome shotgun (WGS) entry which is preliminary data.</text>
</comment>
<dbReference type="EMBL" id="JAUFQU010000001">
    <property type="protein sequence ID" value="MDN3706966.1"/>
    <property type="molecule type" value="Genomic_DNA"/>
</dbReference>
<sequence>MLYSGFRMLLGYKKQAYVREIIGYHPKAELERIGWRRKKKKVATVG</sequence>
<dbReference type="Proteomes" id="UP001242368">
    <property type="component" value="Unassembled WGS sequence"/>
</dbReference>
<evidence type="ECO:0000313" key="2">
    <source>
        <dbReference type="Proteomes" id="UP001242368"/>
    </source>
</evidence>
<name>A0ABT8CSL7_9FLAO</name>
<organism evidence="1 2">
    <name type="scientific">Paenimyroides ceti</name>
    <dbReference type="NCBI Taxonomy" id="395087"/>
    <lineage>
        <taxon>Bacteria</taxon>
        <taxon>Pseudomonadati</taxon>
        <taxon>Bacteroidota</taxon>
        <taxon>Flavobacteriia</taxon>
        <taxon>Flavobacteriales</taxon>
        <taxon>Flavobacteriaceae</taxon>
        <taxon>Paenimyroides</taxon>
    </lineage>
</organism>
<accession>A0ABT8CSL7</accession>
<gene>
    <name evidence="1" type="ORF">QW060_07440</name>
</gene>
<keyword evidence="2" id="KW-1185">Reference proteome</keyword>